<dbReference type="FunFam" id="3.40.50.920:FF:000010">
    <property type="entry name" value="Pyruvate ferredoxin oxidoreductase, alpha subunit"/>
    <property type="match status" value="1"/>
</dbReference>
<dbReference type="FunFam" id="3.40.50.970:FF:000012">
    <property type="entry name" value="Pyruvate:ferredoxin (Flavodoxin) oxidoreductase"/>
    <property type="match status" value="1"/>
</dbReference>
<dbReference type="EMBL" id="DTMQ01000031">
    <property type="protein sequence ID" value="HGE99316.1"/>
    <property type="molecule type" value="Genomic_DNA"/>
</dbReference>
<comment type="caution">
    <text evidence="4">The sequence shown here is derived from an EMBL/GenBank/DDBJ whole genome shotgun (WGS) entry which is preliminary data.</text>
</comment>
<dbReference type="Gene3D" id="3.40.50.920">
    <property type="match status" value="1"/>
</dbReference>
<dbReference type="CDD" id="cd07034">
    <property type="entry name" value="TPP_PYR_PFOR_IOR-alpha_like"/>
    <property type="match status" value="1"/>
</dbReference>
<organism evidence="4">
    <name type="scientific">candidate division WOR-3 bacterium</name>
    <dbReference type="NCBI Taxonomy" id="2052148"/>
    <lineage>
        <taxon>Bacteria</taxon>
        <taxon>Bacteria division WOR-3</taxon>
    </lineage>
</organism>
<dbReference type="GO" id="GO:0019752">
    <property type="term" value="P:carboxylic acid metabolic process"/>
    <property type="evidence" value="ECO:0007669"/>
    <property type="project" value="UniProtKB-ARBA"/>
</dbReference>
<dbReference type="PANTHER" id="PTHR32154:SF0">
    <property type="entry name" value="PYRUVATE-FLAVODOXIN OXIDOREDUCTASE-RELATED"/>
    <property type="match status" value="1"/>
</dbReference>
<gene>
    <name evidence="4" type="primary">porA</name>
    <name evidence="4" type="ORF">ENX07_04520</name>
</gene>
<dbReference type="Pfam" id="PF17147">
    <property type="entry name" value="PFOR_II"/>
    <property type="match status" value="1"/>
</dbReference>
<dbReference type="AlphaFoldDB" id="A0A7C3YSX7"/>
<dbReference type="InterPro" id="IPR009014">
    <property type="entry name" value="Transketo_C/PFOR_II"/>
</dbReference>
<keyword evidence="1" id="KW-0560">Oxidoreductase</keyword>
<dbReference type="InterPro" id="IPR002880">
    <property type="entry name" value="Pyrv_Fd/Flavodoxin_OxRdtase_N"/>
</dbReference>
<dbReference type="Pfam" id="PF01855">
    <property type="entry name" value="POR_N"/>
    <property type="match status" value="1"/>
</dbReference>
<evidence type="ECO:0000259" key="2">
    <source>
        <dbReference type="Pfam" id="PF01855"/>
    </source>
</evidence>
<evidence type="ECO:0000259" key="3">
    <source>
        <dbReference type="Pfam" id="PF17147"/>
    </source>
</evidence>
<reference evidence="4" key="1">
    <citation type="journal article" date="2020" name="mSystems">
        <title>Genome- and Community-Level Interaction Insights into Carbon Utilization and Element Cycling Functions of Hydrothermarchaeota in Hydrothermal Sediment.</title>
        <authorList>
            <person name="Zhou Z."/>
            <person name="Liu Y."/>
            <person name="Xu W."/>
            <person name="Pan J."/>
            <person name="Luo Z.H."/>
            <person name="Li M."/>
        </authorList>
    </citation>
    <scope>NUCLEOTIDE SEQUENCE [LARGE SCALE GENOMIC DNA]</scope>
    <source>
        <strain evidence="4">SpSt-906</strain>
    </source>
</reference>
<dbReference type="Gene3D" id="3.40.50.970">
    <property type="match status" value="1"/>
</dbReference>
<protein>
    <submittedName>
        <fullName evidence="4">Pyruvate ferredoxin oxidoreductase</fullName>
    </submittedName>
</protein>
<dbReference type="PANTHER" id="PTHR32154">
    <property type="entry name" value="PYRUVATE-FLAVODOXIN OXIDOREDUCTASE-RELATED"/>
    <property type="match status" value="1"/>
</dbReference>
<dbReference type="InterPro" id="IPR029061">
    <property type="entry name" value="THDP-binding"/>
</dbReference>
<keyword evidence="4" id="KW-0670">Pyruvate</keyword>
<evidence type="ECO:0000313" key="4">
    <source>
        <dbReference type="EMBL" id="HGE99316.1"/>
    </source>
</evidence>
<feature type="domain" description="Pyruvate:ferredoxin oxidoreductase core" evidence="3">
    <location>
        <begin position="260"/>
        <end position="363"/>
    </location>
</feature>
<feature type="domain" description="Pyruvate flavodoxin/ferredoxin oxidoreductase pyrimidine binding" evidence="2">
    <location>
        <begin position="15"/>
        <end position="235"/>
    </location>
</feature>
<dbReference type="SUPFAM" id="SSF52518">
    <property type="entry name" value="Thiamin diphosphate-binding fold (THDP-binding)"/>
    <property type="match status" value="1"/>
</dbReference>
<dbReference type="InterPro" id="IPR050722">
    <property type="entry name" value="Pyruvate:ferred/Flavod_OxRd"/>
</dbReference>
<accession>A0A7C3YSX7</accession>
<evidence type="ECO:0000256" key="1">
    <source>
        <dbReference type="ARBA" id="ARBA00023002"/>
    </source>
</evidence>
<dbReference type="InterPro" id="IPR033412">
    <property type="entry name" value="PFOR_II"/>
</dbReference>
<proteinExistence type="predicted"/>
<name>A0A7C3YSX7_UNCW3</name>
<dbReference type="GO" id="GO:0006979">
    <property type="term" value="P:response to oxidative stress"/>
    <property type="evidence" value="ECO:0007669"/>
    <property type="project" value="TreeGrafter"/>
</dbReference>
<sequence length="389" mass="43070">MKVVAKTGNEAMAYAMKQIEPDVVACYPITPSTEIVYSFASFVADGEVRTEFVAVESEHSAMSACIAACASGARAMTATSSQGLALMHEMLFIASALRLPIVMAVVNRTLSAPLNIHCDHSDSLASRDSGWIQLFCCNSQEAYDTLIYAVRIAEEAFLPVMVTIDGFILSHCMERIEILADEEVKDFIKEFKPNYSLLDIDHPVTVGPACLPNSYFEHKVAVAFAMRESLAIIERVSKEFGARFGRYYPILEGYRTEDCEVAVLAMGSTYETATVAVDNLREKGKKVGAYKLKLFRPFPYQMIKEELKKVSVLGVLDRAEPLSSYGGILYTEIRAVLSEEKKKPLTASYIYGLGGREITPEDICEVFEELFRIKGKGVSPEEVSYLGVR</sequence>
<dbReference type="SUPFAM" id="SSF52922">
    <property type="entry name" value="TK C-terminal domain-like"/>
    <property type="match status" value="1"/>
</dbReference>
<dbReference type="GO" id="GO:0016903">
    <property type="term" value="F:oxidoreductase activity, acting on the aldehyde or oxo group of donors"/>
    <property type="evidence" value="ECO:0007669"/>
    <property type="project" value="UniProtKB-ARBA"/>
</dbReference>